<protein>
    <submittedName>
        <fullName evidence="1">Uncharacterized protein</fullName>
    </submittedName>
</protein>
<accession>A0A1N7KM41</accession>
<dbReference type="InterPro" id="IPR058238">
    <property type="entry name" value="Lant_leader_dom"/>
</dbReference>
<dbReference type="NCBIfam" id="NF038153">
    <property type="entry name" value="lant_leader_L1a"/>
    <property type="match status" value="1"/>
</dbReference>
<dbReference type="AlphaFoldDB" id="A0A1N7KM41"/>
<name>A0A1N7KM41_9FLAO</name>
<evidence type="ECO:0000313" key="1">
    <source>
        <dbReference type="EMBL" id="SIS62604.1"/>
    </source>
</evidence>
<dbReference type="STRING" id="112234.SAMN05421768_11525"/>
<evidence type="ECO:0000313" key="2">
    <source>
        <dbReference type="Proteomes" id="UP000186106"/>
    </source>
</evidence>
<proteinExistence type="predicted"/>
<organism evidence="1 2">
    <name type="scientific">Chryseobacterium joostei</name>
    <dbReference type="NCBI Taxonomy" id="112234"/>
    <lineage>
        <taxon>Bacteria</taxon>
        <taxon>Pseudomonadati</taxon>
        <taxon>Bacteroidota</taxon>
        <taxon>Flavobacteriia</taxon>
        <taxon>Flavobacteriales</taxon>
        <taxon>Weeksellaceae</taxon>
        <taxon>Chryseobacterium group</taxon>
        <taxon>Chryseobacterium</taxon>
    </lineage>
</organism>
<dbReference type="EMBL" id="FTNZ01000015">
    <property type="protein sequence ID" value="SIS62604.1"/>
    <property type="molecule type" value="Genomic_DNA"/>
</dbReference>
<gene>
    <name evidence="1" type="ORF">SAMN05421768_11525</name>
</gene>
<reference evidence="1 2" key="1">
    <citation type="submission" date="2017-01" db="EMBL/GenBank/DDBJ databases">
        <authorList>
            <person name="Mah S.A."/>
            <person name="Swanson W.J."/>
            <person name="Moy G.W."/>
            <person name="Vacquier V.D."/>
        </authorList>
    </citation>
    <scope>NUCLEOTIDE SEQUENCE [LARGE SCALE GENOMIC DNA]</scope>
    <source>
        <strain evidence="1 2">DSM 16927</strain>
    </source>
</reference>
<dbReference type="RefSeq" id="WP_167368286.1">
    <property type="nucleotide sequence ID" value="NZ_CAMIMN010000323.1"/>
</dbReference>
<sequence length="58" mass="6386">MSNKPVKLGKVAMINKDTIVKLQEDQLNKVKGGKAKEIEQDIAKSLSCFATSCNYPCE</sequence>
<dbReference type="Proteomes" id="UP000186106">
    <property type="component" value="Unassembled WGS sequence"/>
</dbReference>